<evidence type="ECO:0000259" key="8">
    <source>
        <dbReference type="Pfam" id="PF21282"/>
    </source>
</evidence>
<evidence type="ECO:0000256" key="5">
    <source>
        <dbReference type="ARBA" id="ARBA00023306"/>
    </source>
</evidence>
<dbReference type="GO" id="GO:0051301">
    <property type="term" value="P:cell division"/>
    <property type="evidence" value="ECO:0007669"/>
    <property type="project" value="UniProtKB-KW"/>
</dbReference>
<protein>
    <recommendedName>
        <fullName evidence="10">Anaphase-promoting complex subunit 1</fullName>
    </recommendedName>
</protein>
<keyword evidence="6" id="KW-0472">Membrane</keyword>
<dbReference type="InterPro" id="IPR048971">
    <property type="entry name" value="Apc1_3rd"/>
</dbReference>
<keyword evidence="3" id="KW-0677">Repeat</keyword>
<dbReference type="Gene3D" id="1.25.10.10">
    <property type="entry name" value="Leucine-rich Repeat Variant"/>
    <property type="match status" value="2"/>
</dbReference>
<proteinExistence type="inferred from homology"/>
<sequence length="1196" mass="132838">MTRQEWRCLWEFFSDSRATIDQLRRVDSASSKWEVLEQLGLSEVSVSQFNLASKISSITYSYIPWVDGLDAIRRRIASRLLPMISRMEEASGMDRLKRKVQLELKELASTMRDLVGVPEETNDIKPPCFLYEGFRGGISAFHALIAGVQHHETNSMSCTATQCDVPMNEIDGENGEGQPLHMIPRVRLPSELCCRISGVLKHLLDPELTPAQVLLSLDQNCVGSSDFERLPFGIAIPILDGIWRRSRDISPVARAKLGLVHAEGGRVRNPDRWMAETYSRLQKGFEFRSEKSEVIVNEDIFDGCDMSGASTIEFRFSRDRRVAEVRRILRSSRPATLPINQLLEGGGASHDHQEVLLKCIARLLANPIGRGAFTFATQPISSFTKKAMIPKICLAGRIPDRQGALVHLTSESIPEGFLDWPMFHNGVAAGLRLRLDDPTSDSLSLRAWITDHLPSGNSFPAENSGLLLGLGLTGVLDSLKITDWYQFLLKQDELLSCAILLGVAAGKKGSMDNVVAKMLCLHIRYFNKNGFAQPDWSVSKPTQSAAMVGLGILYLGTNQRMIVEGLLHELTASIRPGDSAQGRESLSLAAGYGLGLTCLGAGRSAGGVLDLNIEDRLCRLIFGGQVDSRQSVDDTNRIDSISEANNDTEPILVVDGTLSNTSVTAPGAILALCLMYLKSDDRVIAEKLSIRESHFALECLRPEHLLLLVVCRSLVLWSEISPDVTWITNVMPKILQSSEGPLDFSLPVVDTGRLHHVDPEGIQQARVACVTGACMAIALKFAGTCEIRSFELIIAALDHVEKASKSFAVAEQDIWQTCTLQLVLALSVLTSGSGNLRCLRHLRRMYRQSIKSSFAHYIAISSAIGLLFLGGGCWTLGGSLSDIAFLLIALYPRFPSEPRDNLYHLQALRHLFALSAERRLLEPRDFDTGELCCVPIRLFLKETNDFQSGVKNVFAPCIIPPLHQISHIEVLGPRFWPSIYMLSSDAPQRLRKSPIAISVKRKSGYLPYLEDPRGFRGIFSRSLDPSHRLGEEFVRRFSENALAHSFARYLGNHPDPDRASFWRSALLECTIHNKLDAVILYMDVDRAMRNVIGRDCRGSSVASPICSLSDAYNLNMLRAYYDSSVPEWRKQVYAKETNHAIQLDKDLIPSDLRSSFFVLLEDQLIRSGKTEYSSETDPMVVSCCSRSQMVNGFREG</sequence>
<accession>A0A7S1T5E7</accession>
<gene>
    <name evidence="9" type="ORF">CCAE0312_LOCUS526</name>
</gene>
<dbReference type="GO" id="GO:0007091">
    <property type="term" value="P:metaphase/anaphase transition of mitotic cell cycle"/>
    <property type="evidence" value="ECO:0007669"/>
    <property type="project" value="TreeGrafter"/>
</dbReference>
<comment type="similarity">
    <text evidence="1">Belongs to the APC1 family.</text>
</comment>
<dbReference type="Pfam" id="PF18122">
    <property type="entry name" value="APC1_C"/>
    <property type="match status" value="1"/>
</dbReference>
<dbReference type="EMBL" id="HBGH01001101">
    <property type="protein sequence ID" value="CAD9222416.1"/>
    <property type="molecule type" value="Transcribed_RNA"/>
</dbReference>
<dbReference type="InterPro" id="IPR011989">
    <property type="entry name" value="ARM-like"/>
</dbReference>
<feature type="transmembrane region" description="Helical" evidence="6">
    <location>
        <begin position="814"/>
        <end position="833"/>
    </location>
</feature>
<evidence type="ECO:0000256" key="1">
    <source>
        <dbReference type="ARBA" id="ARBA00010547"/>
    </source>
</evidence>
<evidence type="ECO:0000256" key="4">
    <source>
        <dbReference type="ARBA" id="ARBA00022776"/>
    </source>
</evidence>
<evidence type="ECO:0000313" key="9">
    <source>
        <dbReference type="EMBL" id="CAD9222416.1"/>
    </source>
</evidence>
<evidence type="ECO:0000256" key="6">
    <source>
        <dbReference type="SAM" id="Phobius"/>
    </source>
</evidence>
<dbReference type="AlphaFoldDB" id="A0A7S1T5E7"/>
<feature type="domain" description="Anaphase-promoting complex subunit 1 beta-sandwich" evidence="8">
    <location>
        <begin position="919"/>
        <end position="984"/>
    </location>
</feature>
<organism evidence="9">
    <name type="scientific">Compsopogon caeruleus</name>
    <dbReference type="NCBI Taxonomy" id="31354"/>
    <lineage>
        <taxon>Eukaryota</taxon>
        <taxon>Rhodophyta</taxon>
        <taxon>Compsopogonophyceae</taxon>
        <taxon>Compsopogonales</taxon>
        <taxon>Compsopogonaceae</taxon>
        <taxon>Compsopogon</taxon>
    </lineage>
</organism>
<evidence type="ECO:0000256" key="2">
    <source>
        <dbReference type="ARBA" id="ARBA00022618"/>
    </source>
</evidence>
<dbReference type="PANTHER" id="PTHR12827:SF3">
    <property type="entry name" value="ANAPHASE-PROMOTING COMPLEX SUBUNIT 1"/>
    <property type="match status" value="1"/>
</dbReference>
<feature type="domain" description="Anaphase-promoting complex subunit 1 C-terminal" evidence="7">
    <location>
        <begin position="1032"/>
        <end position="1141"/>
    </location>
</feature>
<keyword evidence="6" id="KW-0812">Transmembrane</keyword>
<evidence type="ECO:0008006" key="10">
    <source>
        <dbReference type="Google" id="ProtNLM"/>
    </source>
</evidence>
<keyword evidence="5" id="KW-0131">Cell cycle</keyword>
<dbReference type="GO" id="GO:0005680">
    <property type="term" value="C:anaphase-promoting complex"/>
    <property type="evidence" value="ECO:0007669"/>
    <property type="project" value="InterPro"/>
</dbReference>
<reference evidence="9" key="1">
    <citation type="submission" date="2021-01" db="EMBL/GenBank/DDBJ databases">
        <authorList>
            <person name="Corre E."/>
            <person name="Pelletier E."/>
            <person name="Niang G."/>
            <person name="Scheremetjew M."/>
            <person name="Finn R."/>
            <person name="Kale V."/>
            <person name="Holt S."/>
            <person name="Cochrane G."/>
            <person name="Meng A."/>
            <person name="Brown T."/>
            <person name="Cohen L."/>
        </authorList>
    </citation>
    <scope>NUCLEOTIDE SEQUENCE</scope>
    <source>
        <strain evidence="9">SAG 36.94</strain>
    </source>
</reference>
<dbReference type="InterPro" id="IPR041221">
    <property type="entry name" value="APC1_C"/>
</dbReference>
<keyword evidence="6" id="KW-1133">Transmembrane helix</keyword>
<dbReference type="PANTHER" id="PTHR12827">
    <property type="entry name" value="MEIOTIC CHECKPOINT REGULATOR TSG24 FAMILY MEMBER"/>
    <property type="match status" value="1"/>
</dbReference>
<name>A0A7S1T5E7_9RHOD</name>
<feature type="transmembrane region" description="Helical" evidence="6">
    <location>
        <begin position="854"/>
        <end position="877"/>
    </location>
</feature>
<dbReference type="InterPro" id="IPR024990">
    <property type="entry name" value="Apc1"/>
</dbReference>
<dbReference type="Pfam" id="PF21282">
    <property type="entry name" value="APC1_3rd"/>
    <property type="match status" value="1"/>
</dbReference>
<keyword evidence="2" id="KW-0132">Cell division</keyword>
<evidence type="ECO:0000256" key="3">
    <source>
        <dbReference type="ARBA" id="ARBA00022737"/>
    </source>
</evidence>
<dbReference type="GO" id="GO:0031145">
    <property type="term" value="P:anaphase-promoting complex-dependent catabolic process"/>
    <property type="evidence" value="ECO:0007669"/>
    <property type="project" value="TreeGrafter"/>
</dbReference>
<dbReference type="GO" id="GO:0060090">
    <property type="term" value="F:molecular adaptor activity"/>
    <property type="evidence" value="ECO:0007669"/>
    <property type="project" value="TreeGrafter"/>
</dbReference>
<dbReference type="GO" id="GO:0070979">
    <property type="term" value="P:protein K11-linked ubiquitination"/>
    <property type="evidence" value="ECO:0007669"/>
    <property type="project" value="TreeGrafter"/>
</dbReference>
<keyword evidence="4" id="KW-0498">Mitosis</keyword>
<evidence type="ECO:0000259" key="7">
    <source>
        <dbReference type="Pfam" id="PF18122"/>
    </source>
</evidence>